<dbReference type="InterPro" id="IPR036390">
    <property type="entry name" value="WH_DNA-bd_sf"/>
</dbReference>
<protein>
    <recommendedName>
        <fullName evidence="3">DUF3253 domain-containing protein</fullName>
    </recommendedName>
</protein>
<proteinExistence type="predicted"/>
<sequence length="130" mass="14054">MDQRGERRLCRACGRPIERAAPEAGTRVFCSRACTTLRVRPIDRRLEALVLERLAGPGGRTPVPLAEIVEFAAARVGAGGRRDAALPFGELVRRAVRRLAAAGEVDVHQRGRPVDAATARGPLEVRRPGT</sequence>
<dbReference type="Gene3D" id="1.10.10.10">
    <property type="entry name" value="Winged helix-like DNA-binding domain superfamily/Winged helix DNA-binding domain"/>
    <property type="match status" value="1"/>
</dbReference>
<name>A0A518CXU5_9BACT</name>
<evidence type="ECO:0008006" key="3">
    <source>
        <dbReference type="Google" id="ProtNLM"/>
    </source>
</evidence>
<dbReference type="Pfam" id="PF11625">
    <property type="entry name" value="DUF3253"/>
    <property type="match status" value="1"/>
</dbReference>
<dbReference type="InterPro" id="IPR021660">
    <property type="entry name" value="DUF3253"/>
</dbReference>
<evidence type="ECO:0000313" key="2">
    <source>
        <dbReference type="Proteomes" id="UP000319342"/>
    </source>
</evidence>
<organism evidence="1 2">
    <name type="scientific">Rohdeia mirabilis</name>
    <dbReference type="NCBI Taxonomy" id="2528008"/>
    <lineage>
        <taxon>Bacteria</taxon>
        <taxon>Pseudomonadati</taxon>
        <taxon>Planctomycetota</taxon>
        <taxon>Planctomycetia</taxon>
        <taxon>Planctomycetia incertae sedis</taxon>
        <taxon>Rohdeia</taxon>
    </lineage>
</organism>
<reference evidence="1 2" key="1">
    <citation type="submission" date="2019-02" db="EMBL/GenBank/DDBJ databases">
        <title>Deep-cultivation of Planctomycetes and their phenomic and genomic characterization uncovers novel biology.</title>
        <authorList>
            <person name="Wiegand S."/>
            <person name="Jogler M."/>
            <person name="Boedeker C."/>
            <person name="Pinto D."/>
            <person name="Vollmers J."/>
            <person name="Rivas-Marin E."/>
            <person name="Kohn T."/>
            <person name="Peeters S.H."/>
            <person name="Heuer A."/>
            <person name="Rast P."/>
            <person name="Oberbeckmann S."/>
            <person name="Bunk B."/>
            <person name="Jeske O."/>
            <person name="Meyerdierks A."/>
            <person name="Storesund J.E."/>
            <person name="Kallscheuer N."/>
            <person name="Luecker S."/>
            <person name="Lage O.M."/>
            <person name="Pohl T."/>
            <person name="Merkel B.J."/>
            <person name="Hornburger P."/>
            <person name="Mueller R.-W."/>
            <person name="Bruemmer F."/>
            <person name="Labrenz M."/>
            <person name="Spormann A.M."/>
            <person name="Op den Camp H."/>
            <person name="Overmann J."/>
            <person name="Amann R."/>
            <person name="Jetten M.S.M."/>
            <person name="Mascher T."/>
            <person name="Medema M.H."/>
            <person name="Devos D.P."/>
            <person name="Kaster A.-K."/>
            <person name="Ovreas L."/>
            <person name="Rohde M."/>
            <person name="Galperin M.Y."/>
            <person name="Jogler C."/>
        </authorList>
    </citation>
    <scope>NUCLEOTIDE SEQUENCE [LARGE SCALE GENOMIC DNA]</scope>
    <source>
        <strain evidence="1 2">Pla163</strain>
    </source>
</reference>
<accession>A0A518CXU5</accession>
<dbReference type="InterPro" id="IPR036388">
    <property type="entry name" value="WH-like_DNA-bd_sf"/>
</dbReference>
<evidence type="ECO:0000313" key="1">
    <source>
        <dbReference type="EMBL" id="QDU84054.1"/>
    </source>
</evidence>
<dbReference type="EMBL" id="CP036290">
    <property type="protein sequence ID" value="QDU84054.1"/>
    <property type="molecule type" value="Genomic_DNA"/>
</dbReference>
<gene>
    <name evidence="1" type="ORF">Pla163_11560</name>
</gene>
<dbReference type="SUPFAM" id="SSF46785">
    <property type="entry name" value="Winged helix' DNA-binding domain"/>
    <property type="match status" value="1"/>
</dbReference>
<dbReference type="Proteomes" id="UP000319342">
    <property type="component" value="Chromosome"/>
</dbReference>
<keyword evidence="2" id="KW-1185">Reference proteome</keyword>
<dbReference type="AlphaFoldDB" id="A0A518CXU5"/>